<reference evidence="2 3" key="1">
    <citation type="submission" date="2024-04" db="EMBL/GenBank/DDBJ databases">
        <title>Phyllosticta paracitricarpa is synonymous to the EU quarantine fungus P. citricarpa based on phylogenomic analyses.</title>
        <authorList>
            <consortium name="Lawrence Berkeley National Laboratory"/>
            <person name="Van Ingen-Buijs V.A."/>
            <person name="Van Westerhoven A.C."/>
            <person name="Haridas S."/>
            <person name="Skiadas P."/>
            <person name="Martin F."/>
            <person name="Groenewald J.Z."/>
            <person name="Crous P.W."/>
            <person name="Seidl M.F."/>
        </authorList>
    </citation>
    <scope>NUCLEOTIDE SEQUENCE [LARGE SCALE GENOMIC DNA]</scope>
    <source>
        <strain evidence="2 3">CBS 123374</strain>
    </source>
</reference>
<feature type="non-terminal residue" evidence="2">
    <location>
        <position position="395"/>
    </location>
</feature>
<sequence length="395" mass="45239">MLITVEAINGGLPGFEVFHSFPEGTSSCHGIPDWIGSAPDVPQETSSEESFSWAREWLEYCCGNHARCSPSTASTVLPTRVVDVQDTVENGPVKLVETCGREGRYLCLSHCWGDAEKHPRPLETTNGNLRLYKEQIPWNSLPLTFQDAINFTRKLGERYIWIDSLCILQDCKEDWRRESKKMADIYSNSYLTLAATASVNSSGGLYSRQDEIYDTRIVKAQGGHVKCRRRRPHWPVFGISDGTTPIPPLLQRSWVYQERVLSPRVLHFGRDELLWECRQESGCECSYFDSKLDLEEKEREELKRKFLDISLITEWQRAVQEFAALKLTHASDRLPAIAGLAQKMLRLRRSRAFFSTESYSAGLWKDSLLEDLTWHVRDATSTKRDNPLVPSWSWA</sequence>
<organism evidence="2 3">
    <name type="scientific">Phyllosticta capitalensis</name>
    <dbReference type="NCBI Taxonomy" id="121624"/>
    <lineage>
        <taxon>Eukaryota</taxon>
        <taxon>Fungi</taxon>
        <taxon>Dikarya</taxon>
        <taxon>Ascomycota</taxon>
        <taxon>Pezizomycotina</taxon>
        <taxon>Dothideomycetes</taxon>
        <taxon>Dothideomycetes incertae sedis</taxon>
        <taxon>Botryosphaeriales</taxon>
        <taxon>Phyllostictaceae</taxon>
        <taxon>Phyllosticta</taxon>
    </lineage>
</organism>
<evidence type="ECO:0000313" key="3">
    <source>
        <dbReference type="Proteomes" id="UP001492380"/>
    </source>
</evidence>
<evidence type="ECO:0000259" key="1">
    <source>
        <dbReference type="Pfam" id="PF06985"/>
    </source>
</evidence>
<dbReference type="PANTHER" id="PTHR33112">
    <property type="entry name" value="DOMAIN PROTEIN, PUTATIVE-RELATED"/>
    <property type="match status" value="1"/>
</dbReference>
<dbReference type="Proteomes" id="UP001492380">
    <property type="component" value="Unassembled WGS sequence"/>
</dbReference>
<dbReference type="InterPro" id="IPR010730">
    <property type="entry name" value="HET"/>
</dbReference>
<dbReference type="PANTHER" id="PTHR33112:SF13">
    <property type="entry name" value="HETEROKARYON INCOMPATIBILITY DOMAIN-CONTAINING PROTEIN"/>
    <property type="match status" value="1"/>
</dbReference>
<dbReference type="EMBL" id="JBBWRZ010000002">
    <property type="protein sequence ID" value="KAK8243701.1"/>
    <property type="molecule type" value="Genomic_DNA"/>
</dbReference>
<accession>A0ABR1YYC3</accession>
<evidence type="ECO:0000313" key="2">
    <source>
        <dbReference type="EMBL" id="KAK8243701.1"/>
    </source>
</evidence>
<keyword evidence="3" id="KW-1185">Reference proteome</keyword>
<dbReference type="Pfam" id="PF06985">
    <property type="entry name" value="HET"/>
    <property type="match status" value="1"/>
</dbReference>
<proteinExistence type="predicted"/>
<gene>
    <name evidence="2" type="ORF">HDK90DRAFT_407770</name>
</gene>
<protein>
    <submittedName>
        <fullName evidence="2">Heterokaryon incompatibility protein-domain-containing protein</fullName>
    </submittedName>
</protein>
<feature type="domain" description="Heterokaryon incompatibility" evidence="1">
    <location>
        <begin position="105"/>
        <end position="258"/>
    </location>
</feature>
<comment type="caution">
    <text evidence="2">The sequence shown here is derived from an EMBL/GenBank/DDBJ whole genome shotgun (WGS) entry which is preliminary data.</text>
</comment>
<name>A0ABR1YYC3_9PEZI</name>